<organism evidence="2 3">
    <name type="scientific">Geranomyces variabilis</name>
    <dbReference type="NCBI Taxonomy" id="109894"/>
    <lineage>
        <taxon>Eukaryota</taxon>
        <taxon>Fungi</taxon>
        <taxon>Fungi incertae sedis</taxon>
        <taxon>Chytridiomycota</taxon>
        <taxon>Chytridiomycota incertae sedis</taxon>
        <taxon>Chytridiomycetes</taxon>
        <taxon>Spizellomycetales</taxon>
        <taxon>Powellomycetaceae</taxon>
        <taxon>Geranomyces</taxon>
    </lineage>
</organism>
<feature type="transmembrane region" description="Helical" evidence="1">
    <location>
        <begin position="408"/>
        <end position="429"/>
    </location>
</feature>
<reference evidence="2" key="1">
    <citation type="submission" date="2020-05" db="EMBL/GenBank/DDBJ databases">
        <title>Phylogenomic resolution of chytrid fungi.</title>
        <authorList>
            <person name="Stajich J.E."/>
            <person name="Amses K."/>
            <person name="Simmons R."/>
            <person name="Seto K."/>
            <person name="Myers J."/>
            <person name="Bonds A."/>
            <person name="Quandt C.A."/>
            <person name="Barry K."/>
            <person name="Liu P."/>
            <person name="Grigoriev I."/>
            <person name="Longcore J.E."/>
            <person name="James T.Y."/>
        </authorList>
    </citation>
    <scope>NUCLEOTIDE SEQUENCE</scope>
    <source>
        <strain evidence="2">JEL0379</strain>
    </source>
</reference>
<name>A0AAD5XM85_9FUNG</name>
<accession>A0AAD5XM85</accession>
<keyword evidence="3" id="KW-1185">Reference proteome</keyword>
<dbReference type="Proteomes" id="UP001212152">
    <property type="component" value="Unassembled WGS sequence"/>
</dbReference>
<evidence type="ECO:0000313" key="3">
    <source>
        <dbReference type="Proteomes" id="UP001212152"/>
    </source>
</evidence>
<evidence type="ECO:0000256" key="1">
    <source>
        <dbReference type="SAM" id="Phobius"/>
    </source>
</evidence>
<evidence type="ECO:0008006" key="4">
    <source>
        <dbReference type="Google" id="ProtNLM"/>
    </source>
</evidence>
<dbReference type="EMBL" id="JADGJQ010000084">
    <property type="protein sequence ID" value="KAJ3171810.1"/>
    <property type="molecule type" value="Genomic_DNA"/>
</dbReference>
<comment type="caution">
    <text evidence="2">The sequence shown here is derived from an EMBL/GenBank/DDBJ whole genome shotgun (WGS) entry which is preliminary data.</text>
</comment>
<keyword evidence="1" id="KW-1133">Transmembrane helix</keyword>
<gene>
    <name evidence="2" type="ORF">HDU87_008278</name>
</gene>
<evidence type="ECO:0000313" key="2">
    <source>
        <dbReference type="EMBL" id="KAJ3171810.1"/>
    </source>
</evidence>
<dbReference type="AlphaFoldDB" id="A0AAD5XM85"/>
<protein>
    <recommendedName>
        <fullName evidence="4">Transmembrane protein</fullName>
    </recommendedName>
</protein>
<keyword evidence="1" id="KW-0472">Membrane</keyword>
<proteinExistence type="predicted"/>
<keyword evidence="1" id="KW-0812">Transmembrane</keyword>
<sequence>MSLYLIEAVAIGSIGSLYTSDPVPHVKATGHMPAWGPSEIVVTSQNDASIPYQAAQDAFLSGTRLYDPLVAGALLMPPEATCPNSTSAAGWHSGCSSIVASSLTVPRLQTKATDEQELPWVQIVPGDVFEGKLSTVGVTATCGPMDGVISHFDGQNGYFVELPVEDGQDSLWNCVSLYGASEEFFITPNIQVLTMGHGANTFEPYLDENSAMWVGILAYNFDQPFADMTTITMPLDNTTNRSLSFGLCKLSVNIGAAHAQVAVNYTEPTRVSTLLAATPLGTPRLFNLRNDSVGFENSVSGYGVAQFLFQALQEVSCDMVPCAFSSTSPPGFNLWTGLVKGAIDGSVWSVDYENQLPTIADAMAKLCALYLSSYVKPSTTFDLDVSSITTVTTNRIMIRVKTNKGCNIILSIGVGCSVVMLALTVLGHFTTRGVCWYLSPRALWLTESVYSLLRAVSSLPPTTDEDVEMDAPRDMRQLAEQRTMYASVDSVTGCVKLRVKASKSGA</sequence>